<reference evidence="2" key="1">
    <citation type="journal article" date="2019" name="MBio">
        <title>Virus Genomes from Deep Sea Sediments Expand the Ocean Megavirome and Support Independent Origins of Viral Gigantism.</title>
        <authorList>
            <person name="Backstrom D."/>
            <person name="Yutin N."/>
            <person name="Jorgensen S.L."/>
            <person name="Dharamshi J."/>
            <person name="Homa F."/>
            <person name="Zaremba-Niedwiedzka K."/>
            <person name="Spang A."/>
            <person name="Wolf Y.I."/>
            <person name="Koonin E.V."/>
            <person name="Ettema T.J."/>
        </authorList>
    </citation>
    <scope>NUCLEOTIDE SEQUENCE</scope>
</reference>
<dbReference type="EMBL" id="MK500327">
    <property type="protein sequence ID" value="QBK85789.1"/>
    <property type="molecule type" value="Genomic_DNA"/>
</dbReference>
<feature type="compositionally biased region" description="Polar residues" evidence="1">
    <location>
        <begin position="21"/>
        <end position="32"/>
    </location>
</feature>
<protein>
    <submittedName>
        <fullName evidence="2">Uncharacterized protein</fullName>
    </submittedName>
</protein>
<accession>A0A481YRX9</accession>
<evidence type="ECO:0000256" key="1">
    <source>
        <dbReference type="SAM" id="MobiDB-lite"/>
    </source>
</evidence>
<feature type="region of interest" description="Disordered" evidence="1">
    <location>
        <begin position="21"/>
        <end position="48"/>
    </location>
</feature>
<organism evidence="2">
    <name type="scientific">Marseillevirus LCMAC101</name>
    <dbReference type="NCBI Taxonomy" id="2506602"/>
    <lineage>
        <taxon>Viruses</taxon>
        <taxon>Varidnaviria</taxon>
        <taxon>Bamfordvirae</taxon>
        <taxon>Nucleocytoviricota</taxon>
        <taxon>Megaviricetes</taxon>
        <taxon>Pimascovirales</taxon>
        <taxon>Pimascovirales incertae sedis</taxon>
        <taxon>Marseilleviridae</taxon>
    </lineage>
</organism>
<name>A0A481YRX9_9VIRU</name>
<proteinExistence type="predicted"/>
<sequence>MEDIQSDSPIKVQDVDSLTQKMSKTSISQKSASFMGPLRPKYKRPSDKISKKARRMVLLRIIDGHTYAIIIGTSENLEALDLGC</sequence>
<gene>
    <name evidence="2" type="ORF">LCMAC101_03840</name>
</gene>
<evidence type="ECO:0000313" key="2">
    <source>
        <dbReference type="EMBL" id="QBK85789.1"/>
    </source>
</evidence>